<dbReference type="InterPro" id="IPR023393">
    <property type="entry name" value="START-like_dom_sf"/>
</dbReference>
<dbReference type="InterPro" id="IPR019587">
    <property type="entry name" value="Polyketide_cyclase/dehydratase"/>
</dbReference>
<dbReference type="SUPFAM" id="SSF55961">
    <property type="entry name" value="Bet v1-like"/>
    <property type="match status" value="1"/>
</dbReference>
<dbReference type="GeneID" id="60750020"/>
<reference evidence="1 2" key="1">
    <citation type="submission" date="2019-02" db="EMBL/GenBank/DDBJ databases">
        <authorList>
            <consortium name="Pathogen Informatics"/>
        </authorList>
    </citation>
    <scope>NUCLEOTIDE SEQUENCE [LARGE SCALE GENOMIC DNA]</scope>
    <source>
        <strain evidence="1 2">3012STDY6756503</strain>
    </source>
</reference>
<accession>A0ABD7V2Q0</accession>
<dbReference type="AlphaFoldDB" id="A0ABD7V2Q0"/>
<proteinExistence type="predicted"/>
<evidence type="ECO:0000313" key="2">
    <source>
        <dbReference type="Proteomes" id="UP000360750"/>
    </source>
</evidence>
<name>A0ABD7V2Q0_9ACTN</name>
<dbReference type="Gene3D" id="3.30.530.20">
    <property type="match status" value="1"/>
</dbReference>
<dbReference type="EMBL" id="CAACYD010000006">
    <property type="protein sequence ID" value="VFA88467.1"/>
    <property type="molecule type" value="Genomic_DNA"/>
</dbReference>
<gene>
    <name evidence="1" type="ORF">NCTC8139_02012</name>
</gene>
<sequence>MASDLVTTVDTGPHRVSRRVVVDAPAAEIFELIVNPHRHPDLDGSGTVRKKPVKGSEKLTDGARFSVRMRQFGVPYTITSTATEVRTDRVVEWRHPMGHRWRWDLEALLPTTTQVTETFDYSTLAVPKVMELLRYDKKNGQGIEETLRALARRFQGA</sequence>
<dbReference type="Pfam" id="PF10604">
    <property type="entry name" value="Polyketide_cyc2"/>
    <property type="match status" value="1"/>
</dbReference>
<comment type="caution">
    <text evidence="1">The sequence shown here is derived from an EMBL/GenBank/DDBJ whole genome shotgun (WGS) entry which is preliminary data.</text>
</comment>
<evidence type="ECO:0000313" key="1">
    <source>
        <dbReference type="EMBL" id="VFA88467.1"/>
    </source>
</evidence>
<organism evidence="1 2">
    <name type="scientific">Gordonia paraffinivorans</name>
    <dbReference type="NCBI Taxonomy" id="175628"/>
    <lineage>
        <taxon>Bacteria</taxon>
        <taxon>Bacillati</taxon>
        <taxon>Actinomycetota</taxon>
        <taxon>Actinomycetes</taxon>
        <taxon>Mycobacteriales</taxon>
        <taxon>Gordoniaceae</taxon>
        <taxon>Gordonia</taxon>
    </lineage>
</organism>
<protein>
    <submittedName>
        <fullName evidence="1">Polyketide cyclase / dehydrase and lipid transport</fullName>
    </submittedName>
</protein>
<dbReference type="Proteomes" id="UP000360750">
    <property type="component" value="Unassembled WGS sequence"/>
</dbReference>
<dbReference type="RefSeq" id="WP_131734193.1">
    <property type="nucleotide sequence ID" value="NZ_CAACYD010000006.1"/>
</dbReference>